<gene>
    <name evidence="1" type="primary">slyX</name>
    <name evidence="3" type="ORF">SAMN04488498_102377</name>
</gene>
<protein>
    <recommendedName>
        <fullName evidence="1">Protein SlyX homolog</fullName>
    </recommendedName>
</protein>
<dbReference type="Proteomes" id="UP000323300">
    <property type="component" value="Unassembled WGS sequence"/>
</dbReference>
<dbReference type="PANTHER" id="PTHR36508:SF1">
    <property type="entry name" value="PROTEIN SLYX"/>
    <property type="match status" value="1"/>
</dbReference>
<proteinExistence type="inferred from homology"/>
<accession>A0A1I3WQI0</accession>
<reference evidence="3 4" key="1">
    <citation type="submission" date="2016-10" db="EMBL/GenBank/DDBJ databases">
        <authorList>
            <person name="Varghese N."/>
            <person name="Submissions S."/>
        </authorList>
    </citation>
    <scope>NUCLEOTIDE SEQUENCE [LARGE SCALE GENOMIC DNA]</scope>
    <source>
        <strain evidence="3 4">DSM 21822</strain>
    </source>
</reference>
<keyword evidence="4" id="KW-1185">Reference proteome</keyword>
<evidence type="ECO:0000256" key="2">
    <source>
        <dbReference type="SAM" id="Coils"/>
    </source>
</evidence>
<sequence length="74" mass="8540">MIAPITTAKDERLTTLEIRNAEQEKTIEELSSQIADQWKVIERLQKKVDTLTERFLALEEQSAPGHEATKPPHW</sequence>
<dbReference type="Gene3D" id="1.20.5.340">
    <property type="match status" value="1"/>
</dbReference>
<dbReference type="InterPro" id="IPR007236">
    <property type="entry name" value="SlyX"/>
</dbReference>
<dbReference type="PANTHER" id="PTHR36508">
    <property type="entry name" value="PROTEIN SLYX"/>
    <property type="match status" value="1"/>
</dbReference>
<evidence type="ECO:0000313" key="3">
    <source>
        <dbReference type="EMBL" id="SFK09097.1"/>
    </source>
</evidence>
<dbReference type="AlphaFoldDB" id="A0A1I3WQI0"/>
<dbReference type="Pfam" id="PF04102">
    <property type="entry name" value="SlyX"/>
    <property type="match status" value="1"/>
</dbReference>
<keyword evidence="2" id="KW-0175">Coiled coil</keyword>
<feature type="coiled-coil region" evidence="2">
    <location>
        <begin position="13"/>
        <end position="61"/>
    </location>
</feature>
<dbReference type="HAMAP" id="MF_00715">
    <property type="entry name" value="SlyX"/>
    <property type="match status" value="1"/>
</dbReference>
<comment type="similarity">
    <text evidence="1">Belongs to the SlyX family.</text>
</comment>
<dbReference type="OrthoDB" id="9803836at2"/>
<dbReference type="RefSeq" id="WP_149759089.1">
    <property type="nucleotide sequence ID" value="NZ_BSPE01000028.1"/>
</dbReference>
<evidence type="ECO:0000256" key="1">
    <source>
        <dbReference type="HAMAP-Rule" id="MF_00715"/>
    </source>
</evidence>
<name>A0A1I3WQI0_9HYPH</name>
<organism evidence="3 4">
    <name type="scientific">Neomesorhizobium albiziae</name>
    <dbReference type="NCBI Taxonomy" id="335020"/>
    <lineage>
        <taxon>Bacteria</taxon>
        <taxon>Pseudomonadati</taxon>
        <taxon>Pseudomonadota</taxon>
        <taxon>Alphaproteobacteria</taxon>
        <taxon>Hyphomicrobiales</taxon>
        <taxon>Phyllobacteriaceae</taxon>
        <taxon>Neomesorhizobium</taxon>
    </lineage>
</organism>
<evidence type="ECO:0000313" key="4">
    <source>
        <dbReference type="Proteomes" id="UP000323300"/>
    </source>
</evidence>
<dbReference type="NCBIfam" id="NF001962">
    <property type="entry name" value="PRK00736.1"/>
    <property type="match status" value="1"/>
</dbReference>
<dbReference type="EMBL" id="FOSL01000002">
    <property type="protein sequence ID" value="SFK09097.1"/>
    <property type="molecule type" value="Genomic_DNA"/>
</dbReference>